<proteinExistence type="inferred from homology"/>
<keyword evidence="12" id="KW-0378">Hydrolase</keyword>
<keyword evidence="16 21" id="KW-0472">Membrane</keyword>
<dbReference type="InterPro" id="IPR007708">
    <property type="entry name" value="DBR1_C"/>
</dbReference>
<evidence type="ECO:0000256" key="14">
    <source>
        <dbReference type="ARBA" id="ARBA00022989"/>
    </source>
</evidence>
<keyword evidence="14 21" id="KW-1133">Transmembrane helix</keyword>
<evidence type="ECO:0000256" key="4">
    <source>
        <dbReference type="ARBA" id="ARBA00004123"/>
    </source>
</evidence>
<feature type="domain" description="Lariat debranching enzyme C-terminal" evidence="22">
    <location>
        <begin position="235"/>
        <end position="368"/>
    </location>
</feature>
<evidence type="ECO:0000256" key="13">
    <source>
        <dbReference type="ARBA" id="ARBA00022833"/>
    </source>
</evidence>
<evidence type="ECO:0000256" key="20">
    <source>
        <dbReference type="SAM" id="MobiDB-lite"/>
    </source>
</evidence>
<evidence type="ECO:0000259" key="22">
    <source>
        <dbReference type="SMART" id="SM01124"/>
    </source>
</evidence>
<dbReference type="GO" id="GO:0008419">
    <property type="term" value="F:RNA lariat debranching enzyme activity"/>
    <property type="evidence" value="ECO:0007669"/>
    <property type="project" value="TreeGrafter"/>
</dbReference>
<dbReference type="InterPro" id="IPR011989">
    <property type="entry name" value="ARM-like"/>
</dbReference>
<comment type="caution">
    <text evidence="23">The sequence shown here is derived from an EMBL/GenBank/DDBJ whole genome shotgun (WGS) entry which is preliminary data.</text>
</comment>
<comment type="similarity">
    <text evidence="6">Belongs to the lariat debranching enzyme family.</text>
</comment>
<dbReference type="Gene3D" id="1.25.10.10">
    <property type="entry name" value="Leucine-rich Repeat Variant"/>
    <property type="match status" value="1"/>
</dbReference>
<dbReference type="FunFam" id="3.60.21.10:FF:000035">
    <property type="entry name" value="Lariat debranching enzyme"/>
    <property type="match status" value="1"/>
</dbReference>
<keyword evidence="17" id="KW-0464">Manganese</keyword>
<evidence type="ECO:0000256" key="10">
    <source>
        <dbReference type="ARBA" id="ARBA00022692"/>
    </source>
</evidence>
<dbReference type="Pfam" id="PF05011">
    <property type="entry name" value="DBR1"/>
    <property type="match status" value="1"/>
</dbReference>
<dbReference type="SUPFAM" id="SSF103481">
    <property type="entry name" value="Multidrug resistance efflux transporter EmrE"/>
    <property type="match status" value="1"/>
</dbReference>
<dbReference type="InterPro" id="IPR016024">
    <property type="entry name" value="ARM-type_fold"/>
</dbReference>
<dbReference type="InterPro" id="IPR004843">
    <property type="entry name" value="Calcineurin-like_PHP"/>
</dbReference>
<keyword evidence="9" id="KW-0507">mRNA processing</keyword>
<dbReference type="CDD" id="cd00844">
    <property type="entry name" value="MPP_Dbr1_N"/>
    <property type="match status" value="1"/>
</dbReference>
<feature type="region of interest" description="Disordered" evidence="20">
    <location>
        <begin position="1045"/>
        <end position="1066"/>
    </location>
</feature>
<dbReference type="Gene3D" id="3.60.21.10">
    <property type="match status" value="1"/>
</dbReference>
<evidence type="ECO:0000256" key="8">
    <source>
        <dbReference type="ARBA" id="ARBA00022597"/>
    </source>
</evidence>
<feature type="transmembrane region" description="Helical" evidence="21">
    <location>
        <begin position="606"/>
        <end position="627"/>
    </location>
</feature>
<dbReference type="Pfam" id="PF04142">
    <property type="entry name" value="Nuc_sug_transp"/>
    <property type="match status" value="1"/>
</dbReference>
<feature type="transmembrane region" description="Helical" evidence="21">
    <location>
        <begin position="709"/>
        <end position="729"/>
    </location>
</feature>
<evidence type="ECO:0000256" key="9">
    <source>
        <dbReference type="ARBA" id="ARBA00022664"/>
    </source>
</evidence>
<keyword evidence="13" id="KW-0862">Zinc</keyword>
<keyword evidence="24" id="KW-1185">Reference proteome</keyword>
<evidence type="ECO:0000313" key="23">
    <source>
        <dbReference type="EMBL" id="KAE9526965.1"/>
    </source>
</evidence>
<evidence type="ECO:0000256" key="15">
    <source>
        <dbReference type="ARBA" id="ARBA00023004"/>
    </source>
</evidence>
<keyword evidence="8" id="KW-0813">Transport</keyword>
<dbReference type="PANTHER" id="PTHR12849">
    <property type="entry name" value="RNA LARIAT DEBRANCHING ENZYME"/>
    <property type="match status" value="1"/>
</dbReference>
<comment type="cofactor">
    <cofactor evidence="1">
        <name>Mn(2+)</name>
        <dbReference type="ChEBI" id="CHEBI:29035"/>
    </cofactor>
</comment>
<keyword evidence="10 21" id="KW-0812">Transmembrane</keyword>
<evidence type="ECO:0000256" key="19">
    <source>
        <dbReference type="ARBA" id="ARBA00058627"/>
    </source>
</evidence>
<keyword evidence="15" id="KW-0408">Iron</keyword>
<dbReference type="GO" id="GO:0046872">
    <property type="term" value="F:metal ion binding"/>
    <property type="evidence" value="ECO:0007669"/>
    <property type="project" value="UniProtKB-KW"/>
</dbReference>
<evidence type="ECO:0000256" key="12">
    <source>
        <dbReference type="ARBA" id="ARBA00022801"/>
    </source>
</evidence>
<feature type="compositionally biased region" description="Polar residues" evidence="20">
    <location>
        <begin position="1115"/>
        <end position="1131"/>
    </location>
</feature>
<dbReference type="AlphaFoldDB" id="A0A6G0T8Z0"/>
<comment type="subcellular location">
    <subcellularLocation>
        <location evidence="5">Membrane</location>
        <topology evidence="5">Multi-pass membrane protein</topology>
    </subcellularLocation>
    <subcellularLocation>
        <location evidence="4">Nucleus</location>
    </subcellularLocation>
</comment>
<dbReference type="Proteomes" id="UP000475862">
    <property type="component" value="Unassembled WGS sequence"/>
</dbReference>
<evidence type="ECO:0000256" key="2">
    <source>
        <dbReference type="ARBA" id="ARBA00001947"/>
    </source>
</evidence>
<feature type="transmembrane region" description="Helical" evidence="21">
    <location>
        <begin position="551"/>
        <end position="570"/>
    </location>
</feature>
<comment type="cofactor">
    <cofactor evidence="3">
        <name>Fe(2+)</name>
        <dbReference type="ChEBI" id="CHEBI:29033"/>
    </cofactor>
</comment>
<dbReference type="InterPro" id="IPR029052">
    <property type="entry name" value="Metallo-depent_PP-like"/>
</dbReference>
<evidence type="ECO:0000256" key="21">
    <source>
        <dbReference type="SAM" id="Phobius"/>
    </source>
</evidence>
<keyword evidence="11" id="KW-0479">Metal-binding</keyword>
<dbReference type="EMBL" id="VYZN01000054">
    <property type="protein sequence ID" value="KAE9526965.1"/>
    <property type="molecule type" value="Genomic_DNA"/>
</dbReference>
<feature type="transmembrane region" description="Helical" evidence="21">
    <location>
        <begin position="735"/>
        <end position="752"/>
    </location>
</feature>
<feature type="transmembrane region" description="Helical" evidence="21">
    <location>
        <begin position="479"/>
        <end position="502"/>
    </location>
</feature>
<dbReference type="GO" id="GO:0015165">
    <property type="term" value="F:pyrimidine nucleotide-sugar transmembrane transporter activity"/>
    <property type="evidence" value="ECO:0007669"/>
    <property type="project" value="InterPro"/>
</dbReference>
<dbReference type="InterPro" id="IPR037185">
    <property type="entry name" value="EmrE-like"/>
</dbReference>
<feature type="transmembrane region" description="Helical" evidence="21">
    <location>
        <begin position="761"/>
        <end position="780"/>
    </location>
</feature>
<dbReference type="OrthoDB" id="407609at2759"/>
<dbReference type="GO" id="GO:0005634">
    <property type="term" value="C:nucleus"/>
    <property type="evidence" value="ECO:0007669"/>
    <property type="project" value="UniProtKB-SubCell"/>
</dbReference>
<evidence type="ECO:0000256" key="18">
    <source>
        <dbReference type="ARBA" id="ARBA00023242"/>
    </source>
</evidence>
<evidence type="ECO:0000256" key="5">
    <source>
        <dbReference type="ARBA" id="ARBA00004141"/>
    </source>
</evidence>
<comment type="function">
    <text evidence="19">Cleaves the 2'-5' phosphodiester linkage at the branch point of lariat intron pre-mRNAs after splicing and converts them into linear molecules that are subsequently degraded. It thereby facilitates ribonucleotide turnover.</text>
</comment>
<feature type="transmembrane region" description="Helical" evidence="21">
    <location>
        <begin position="684"/>
        <end position="702"/>
    </location>
</feature>
<protein>
    <recommendedName>
        <fullName evidence="22">Lariat debranching enzyme C-terminal domain-containing protein</fullName>
    </recommendedName>
</protein>
<keyword evidence="18" id="KW-0539">Nucleus</keyword>
<dbReference type="PANTHER" id="PTHR12849:SF0">
    <property type="entry name" value="LARIAT DEBRANCHING ENZYME"/>
    <property type="match status" value="1"/>
</dbReference>
<feature type="transmembrane region" description="Helical" evidence="21">
    <location>
        <begin position="647"/>
        <end position="664"/>
    </location>
</feature>
<dbReference type="InterPro" id="IPR007271">
    <property type="entry name" value="Nuc_sug_transpt"/>
</dbReference>
<organism evidence="23 24">
    <name type="scientific">Aphis glycines</name>
    <name type="common">Soybean aphid</name>
    <dbReference type="NCBI Taxonomy" id="307491"/>
    <lineage>
        <taxon>Eukaryota</taxon>
        <taxon>Metazoa</taxon>
        <taxon>Ecdysozoa</taxon>
        <taxon>Arthropoda</taxon>
        <taxon>Hexapoda</taxon>
        <taxon>Insecta</taxon>
        <taxon>Pterygota</taxon>
        <taxon>Neoptera</taxon>
        <taxon>Paraneoptera</taxon>
        <taxon>Hemiptera</taxon>
        <taxon>Sternorrhyncha</taxon>
        <taxon>Aphidomorpha</taxon>
        <taxon>Aphidoidea</taxon>
        <taxon>Aphididae</taxon>
        <taxon>Aphidini</taxon>
        <taxon>Aphis</taxon>
        <taxon>Aphis</taxon>
    </lineage>
</organism>
<reference evidence="23 24" key="1">
    <citation type="submission" date="2019-08" db="EMBL/GenBank/DDBJ databases">
        <title>The genome of the soybean aphid Biotype 1, its phylome, world population structure and adaptation to the North American continent.</title>
        <authorList>
            <person name="Giordano R."/>
            <person name="Donthu R.K."/>
            <person name="Hernandez A.G."/>
            <person name="Wright C.L."/>
            <person name="Zimin A.V."/>
        </authorList>
    </citation>
    <scope>NUCLEOTIDE SEQUENCE [LARGE SCALE GENOMIC DNA]</scope>
    <source>
        <tissue evidence="23">Whole aphids</tissue>
    </source>
</reference>
<feature type="transmembrane region" description="Helical" evidence="21">
    <location>
        <begin position="522"/>
        <end position="545"/>
    </location>
</feature>
<feature type="region of interest" description="Disordered" evidence="20">
    <location>
        <begin position="1098"/>
        <end position="1140"/>
    </location>
</feature>
<dbReference type="InterPro" id="IPR041816">
    <property type="entry name" value="Dbr1_N"/>
</dbReference>
<dbReference type="SMART" id="SM01124">
    <property type="entry name" value="DBR1"/>
    <property type="match status" value="1"/>
</dbReference>
<evidence type="ECO:0000256" key="6">
    <source>
        <dbReference type="ARBA" id="ARBA00006045"/>
    </source>
</evidence>
<dbReference type="GO" id="GO:0000398">
    <property type="term" value="P:mRNA splicing, via spliceosome"/>
    <property type="evidence" value="ECO:0007669"/>
    <property type="project" value="TreeGrafter"/>
</dbReference>
<evidence type="ECO:0000256" key="3">
    <source>
        <dbReference type="ARBA" id="ARBA00001954"/>
    </source>
</evidence>
<evidence type="ECO:0000256" key="17">
    <source>
        <dbReference type="ARBA" id="ARBA00023211"/>
    </source>
</evidence>
<dbReference type="Pfam" id="PF00149">
    <property type="entry name" value="Metallophos"/>
    <property type="match status" value="1"/>
</dbReference>
<dbReference type="SUPFAM" id="SSF56300">
    <property type="entry name" value="Metallo-dependent phosphatases"/>
    <property type="match status" value="1"/>
</dbReference>
<comment type="similarity">
    <text evidence="7">Belongs to the nucleotide-sugar transporter family. SLC35A subfamily.</text>
</comment>
<accession>A0A6G0T8Z0</accession>
<evidence type="ECO:0000256" key="16">
    <source>
        <dbReference type="ARBA" id="ARBA00023136"/>
    </source>
</evidence>
<evidence type="ECO:0000256" key="1">
    <source>
        <dbReference type="ARBA" id="ARBA00001936"/>
    </source>
</evidence>
<comment type="cofactor">
    <cofactor evidence="2">
        <name>Zn(2+)</name>
        <dbReference type="ChEBI" id="CHEBI:29105"/>
    </cofactor>
</comment>
<feature type="region of interest" description="Disordered" evidence="20">
    <location>
        <begin position="837"/>
        <end position="858"/>
    </location>
</feature>
<dbReference type="GO" id="GO:0000139">
    <property type="term" value="C:Golgi membrane"/>
    <property type="evidence" value="ECO:0007669"/>
    <property type="project" value="InterPro"/>
</dbReference>
<evidence type="ECO:0000256" key="7">
    <source>
        <dbReference type="ARBA" id="ARBA00009976"/>
    </source>
</evidence>
<gene>
    <name evidence="23" type="ORF">AGLY_013613</name>
</gene>
<sequence>MKIAIEGCAHGELQQIYNTIDLIEKRDNIKVDLLICCGDFQATRNNEDLLTMAVPPKYRQMCTFHKYYTGELVAPILTIFIGGNHEASNHLQELSYGGWAAPNIYYMGLAGVINVGGIRIGGISGIYKSNDYMRGRHEKQPYTEQTKRSIYHIRQLEVFRLKQLKQPIDIMLSHDWPQGIENHGNLKQLLKYKPFFETDIKEGKLGSKPTRELLDELKPKYWFSAHLHCKFAAIVNHTSKDNEETEKKCTKFLSLDKCLPNKRFLQILDIPHDDSKSINLMYDIEWLTILHLTNHLLNTNSNMYYLPGPTASERFDFTPTEEEKTAVFDMFSHDLRIPNNFITLENYKSKTNPQTTNFCEKLCIDDPLALLLGQWSRSNLTENEHEMDSTFSSFVNSTVCSNNEDEIEDTEKSSEKLTMSPFILPEPKNDSTYSNINENSFLNNCSSITMPNTSIEKSDEDIHQSQGLLVKLSQDKGIYNYNIVSVIILTEVTKLVISFFLFCKDNPIRSIIYQTRENYTVLILYMVPAFLYCLYNNLAFVNLSIFDPTTYFILLQLRVILTGIVYQCLFKKDLSKIQWLSLVLLTVGCIIKELKMEGGIQQQPYSLFISLLLMLTQILCSCLAGVYNEYLLKKGQGVNVNVYVQNIYMYTDSILCNLLLWITFKHNENKSNASETDIFKNYMVMFIILNSAMYGVVTSLLLHSLNSIIKVFATAIELVLIAVLSWVLLGYPITLQTMAAVCIVSCSVVVYAKNPITKSTLLKKMGILALIIIVGVYLLARPTPYRCRYAVQAHRRNNHANRHAASGCPALRRPGVHARKVSLRPLPSGTDARLAVRDQEEQVSGQRRPTGSIRRAGRPTAASRMAGRCIVRLHGSRVLAYVIPAVGPQLDALMSPTILPAVITNLAHFSPALRSSSMDAILVYVQHSADPEFVLKSMIVQGLDISGAKSSLTVNVMECVPVVLQQIVKRNGERPIAIPTFVHLVTALSNKMVQATFQQAAVYCLDRVKEIVGRNKFDHYLETFHPIIKKDFEVLCEVYRISSSSGRDSSISSYDDEDDVETPKTPRRVTFGGELIKIRSPEVSDDYHEVQKSTGIPIPIKPALSLPKHPKNEMENTSIKLPLSRQRNYKNMKTDKTFKK</sequence>
<evidence type="ECO:0000256" key="11">
    <source>
        <dbReference type="ARBA" id="ARBA00022723"/>
    </source>
</evidence>
<keyword evidence="8" id="KW-0762">Sugar transport</keyword>
<evidence type="ECO:0000313" key="24">
    <source>
        <dbReference type="Proteomes" id="UP000475862"/>
    </source>
</evidence>
<name>A0A6G0T8Z0_APHGL</name>
<dbReference type="SUPFAM" id="SSF48371">
    <property type="entry name" value="ARM repeat"/>
    <property type="match status" value="1"/>
</dbReference>